<keyword evidence="2" id="KW-1185">Reference proteome</keyword>
<name>A0ACD3BE49_9AGAR</name>
<dbReference type="EMBL" id="ML208260">
    <property type="protein sequence ID" value="TFK76378.1"/>
    <property type="molecule type" value="Genomic_DNA"/>
</dbReference>
<proteinExistence type="predicted"/>
<accession>A0ACD3BE49</accession>
<dbReference type="Proteomes" id="UP000308600">
    <property type="component" value="Unassembled WGS sequence"/>
</dbReference>
<gene>
    <name evidence="1" type="ORF">BDN72DRAFT_233307</name>
</gene>
<sequence length="102" mass="11917">MWKWGMGKRKAVRLYRMTPTLARFFGFAGLNAESCVREDPMMFLTRVRKRATSTSHTMSLPVPSNTSNFVCYQPCCKVVCFCVVFLELSCQFRLWRVGYKVR</sequence>
<evidence type="ECO:0000313" key="2">
    <source>
        <dbReference type="Proteomes" id="UP000308600"/>
    </source>
</evidence>
<reference evidence="1 2" key="1">
    <citation type="journal article" date="2019" name="Nat. Ecol. Evol.">
        <title>Megaphylogeny resolves global patterns of mushroom evolution.</title>
        <authorList>
            <person name="Varga T."/>
            <person name="Krizsan K."/>
            <person name="Foldi C."/>
            <person name="Dima B."/>
            <person name="Sanchez-Garcia M."/>
            <person name="Sanchez-Ramirez S."/>
            <person name="Szollosi G.J."/>
            <person name="Szarkandi J.G."/>
            <person name="Papp V."/>
            <person name="Albert L."/>
            <person name="Andreopoulos W."/>
            <person name="Angelini C."/>
            <person name="Antonin V."/>
            <person name="Barry K.W."/>
            <person name="Bougher N.L."/>
            <person name="Buchanan P."/>
            <person name="Buyck B."/>
            <person name="Bense V."/>
            <person name="Catcheside P."/>
            <person name="Chovatia M."/>
            <person name="Cooper J."/>
            <person name="Damon W."/>
            <person name="Desjardin D."/>
            <person name="Finy P."/>
            <person name="Geml J."/>
            <person name="Haridas S."/>
            <person name="Hughes K."/>
            <person name="Justo A."/>
            <person name="Karasinski D."/>
            <person name="Kautmanova I."/>
            <person name="Kiss B."/>
            <person name="Kocsube S."/>
            <person name="Kotiranta H."/>
            <person name="LaButti K.M."/>
            <person name="Lechner B.E."/>
            <person name="Liimatainen K."/>
            <person name="Lipzen A."/>
            <person name="Lukacs Z."/>
            <person name="Mihaltcheva S."/>
            <person name="Morgado L.N."/>
            <person name="Niskanen T."/>
            <person name="Noordeloos M.E."/>
            <person name="Ohm R.A."/>
            <person name="Ortiz-Santana B."/>
            <person name="Ovrebo C."/>
            <person name="Racz N."/>
            <person name="Riley R."/>
            <person name="Savchenko A."/>
            <person name="Shiryaev A."/>
            <person name="Soop K."/>
            <person name="Spirin V."/>
            <person name="Szebenyi C."/>
            <person name="Tomsovsky M."/>
            <person name="Tulloss R.E."/>
            <person name="Uehling J."/>
            <person name="Grigoriev I.V."/>
            <person name="Vagvolgyi C."/>
            <person name="Papp T."/>
            <person name="Martin F.M."/>
            <person name="Miettinen O."/>
            <person name="Hibbett D.S."/>
            <person name="Nagy L.G."/>
        </authorList>
    </citation>
    <scope>NUCLEOTIDE SEQUENCE [LARGE SCALE GENOMIC DNA]</scope>
    <source>
        <strain evidence="1 2">NL-1719</strain>
    </source>
</reference>
<protein>
    <submittedName>
        <fullName evidence="1">Uncharacterized protein</fullName>
    </submittedName>
</protein>
<organism evidence="1 2">
    <name type="scientific">Pluteus cervinus</name>
    <dbReference type="NCBI Taxonomy" id="181527"/>
    <lineage>
        <taxon>Eukaryota</taxon>
        <taxon>Fungi</taxon>
        <taxon>Dikarya</taxon>
        <taxon>Basidiomycota</taxon>
        <taxon>Agaricomycotina</taxon>
        <taxon>Agaricomycetes</taxon>
        <taxon>Agaricomycetidae</taxon>
        <taxon>Agaricales</taxon>
        <taxon>Pluteineae</taxon>
        <taxon>Pluteaceae</taxon>
        <taxon>Pluteus</taxon>
    </lineage>
</organism>
<evidence type="ECO:0000313" key="1">
    <source>
        <dbReference type="EMBL" id="TFK76378.1"/>
    </source>
</evidence>